<dbReference type="AlphaFoldDB" id="A0A0H0YET2"/>
<evidence type="ECO:0000256" key="1">
    <source>
        <dbReference type="SAM" id="Phobius"/>
    </source>
</evidence>
<dbReference type="InterPro" id="IPR045584">
    <property type="entry name" value="Pilin-like"/>
</dbReference>
<dbReference type="Pfam" id="PF07963">
    <property type="entry name" value="N_methyl"/>
    <property type="match status" value="1"/>
</dbReference>
<keyword evidence="5" id="KW-1185">Reference proteome</keyword>
<reference evidence="4 5" key="1">
    <citation type="submission" date="2017-12" db="EMBL/GenBank/DDBJ databases">
        <title>FDA dAtabase for Regulatory Grade micrObial Sequences (FDA-ARGOS): Supporting development and validation of Infectious Disease Dx tests.</title>
        <authorList>
            <person name="Hoffmann M."/>
            <person name="Allard M."/>
            <person name="Evans P."/>
            <person name="Brown E."/>
            <person name="Tallon L.J."/>
            <person name="Sadzewicz L."/>
            <person name="Sengamalay N."/>
            <person name="Ott S."/>
            <person name="Godinez A."/>
            <person name="Nagaraj S."/>
            <person name="Vavikolanu K."/>
            <person name="Aluvathingal J."/>
            <person name="Nadendla S."/>
            <person name="Hobson J."/>
            <person name="Sichtig H."/>
        </authorList>
    </citation>
    <scope>NUCLEOTIDE SEQUENCE [LARGE SCALE GENOMIC DNA]</scope>
    <source>
        <strain evidence="5">ATCC 17749</strain>
        <strain evidence="4">FDAARGOS_97</strain>
    </source>
</reference>
<dbReference type="EMBL" id="AAXMUW010000035">
    <property type="protein sequence ID" value="EGQ9136722.1"/>
    <property type="molecule type" value="Genomic_DNA"/>
</dbReference>
<dbReference type="Gene3D" id="3.30.700.10">
    <property type="entry name" value="Glycoprotein, Type 4 Pilin"/>
    <property type="match status" value="1"/>
</dbReference>
<sequence length="163" mass="18165">MRRSQGFTLIELIVCIIILGIVSVVAFPKFLGLQKDARVAVLYGAREALMTANNFVYTKAVIQSQETVDGGIQYNIDLDNDGHNDLIGYFGFIKNVIPAKELAGFDPQLTINTWYGVDSPDEPYFLIGFANKPVGPEHMCYVEVYYPETPGGQVKYKIQTDDC</sequence>
<dbReference type="Proteomes" id="UP000714625">
    <property type="component" value="Unassembled WGS sequence"/>
</dbReference>
<dbReference type="RefSeq" id="WP_005377704.1">
    <property type="nucleotide sequence ID" value="NZ_AP023185.1"/>
</dbReference>
<dbReference type="InterPro" id="IPR012902">
    <property type="entry name" value="N_methyl_site"/>
</dbReference>
<dbReference type="EMBL" id="JABCMA010000011">
    <property type="protein sequence ID" value="NMR74330.1"/>
    <property type="molecule type" value="Genomic_DNA"/>
</dbReference>
<dbReference type="eggNOG" id="COG2165">
    <property type="taxonomic scope" value="Bacteria"/>
</dbReference>
<evidence type="ECO:0000313" key="6">
    <source>
        <dbReference type="Proteomes" id="UP000565155"/>
    </source>
</evidence>
<gene>
    <name evidence="4" type="ORF">AL553_010230</name>
    <name evidence="2" type="ORF">GHY86_16435</name>
    <name evidence="3" type="ORF">HKB35_11960</name>
</gene>
<dbReference type="GeneID" id="75167848"/>
<feature type="transmembrane region" description="Helical" evidence="1">
    <location>
        <begin position="6"/>
        <end position="28"/>
    </location>
</feature>
<evidence type="ECO:0000313" key="5">
    <source>
        <dbReference type="Proteomes" id="UP000054316"/>
    </source>
</evidence>
<dbReference type="Proteomes" id="UP000054316">
    <property type="component" value="Unassembled WGS sequence"/>
</dbReference>
<organism evidence="2 7">
    <name type="scientific">Vibrio alginolyticus</name>
    <dbReference type="NCBI Taxonomy" id="663"/>
    <lineage>
        <taxon>Bacteria</taxon>
        <taxon>Pseudomonadati</taxon>
        <taxon>Pseudomonadota</taxon>
        <taxon>Gammaproteobacteria</taxon>
        <taxon>Vibrionales</taxon>
        <taxon>Vibrionaceae</taxon>
        <taxon>Vibrio</taxon>
    </lineage>
</organism>
<reference evidence="3 6" key="3">
    <citation type="submission" date="2020-04" db="EMBL/GenBank/DDBJ databases">
        <title>Whole-genome sequencing of Vibrio spp. from China reveals different genetic environments of blaCTX-M-14 among diverse lineages.</title>
        <authorList>
            <person name="Zheng Z."/>
            <person name="Ye L."/>
            <person name="Chen S."/>
        </authorList>
    </citation>
    <scope>NUCLEOTIDE SEQUENCE [LARGE SCALE GENOMIC DNA]</scope>
    <source>
        <strain evidence="3 6">Vb1636</strain>
    </source>
</reference>
<reference evidence="2" key="2">
    <citation type="submission" date="2019-11" db="EMBL/GenBank/DDBJ databases">
        <authorList>
            <consortium name="PulseNet: The National Subtyping Network for Foodborne Disease Surveillance"/>
            <person name="Tarr C.L."/>
            <person name="Trees E."/>
            <person name="Katz L.S."/>
            <person name="Carleton-Romer H.A."/>
            <person name="Stroika S."/>
            <person name="Kucerova Z."/>
            <person name="Roache K.F."/>
            <person name="Sabol A.L."/>
            <person name="Besser J."/>
            <person name="Gerner-Smidt P."/>
        </authorList>
    </citation>
    <scope>NUCLEOTIDE SEQUENCE</scope>
    <source>
        <strain evidence="2">PNUSAV001129</strain>
    </source>
</reference>
<accession>A0A0H0YET2</accession>
<keyword evidence="1" id="KW-0812">Transmembrane</keyword>
<dbReference type="Proteomes" id="UP000565155">
    <property type="component" value="Unassembled WGS sequence"/>
</dbReference>
<evidence type="ECO:0000313" key="3">
    <source>
        <dbReference type="EMBL" id="NMR74330.1"/>
    </source>
</evidence>
<keyword evidence="1" id="KW-1133">Transmembrane helix</keyword>
<proteinExistence type="predicted"/>
<dbReference type="EMBL" id="LOSN02000001">
    <property type="protein sequence ID" value="PNP26806.1"/>
    <property type="molecule type" value="Genomic_DNA"/>
</dbReference>
<name>A0A0H0YET2_VIBAL</name>
<evidence type="ECO:0000313" key="2">
    <source>
        <dbReference type="EMBL" id="EGQ9136722.1"/>
    </source>
</evidence>
<dbReference type="STRING" id="663.BAU10_06765"/>
<dbReference type="OrthoDB" id="6265679at2"/>
<evidence type="ECO:0000313" key="4">
    <source>
        <dbReference type="EMBL" id="PNP26806.1"/>
    </source>
</evidence>
<evidence type="ECO:0000313" key="7">
    <source>
        <dbReference type="Proteomes" id="UP000714625"/>
    </source>
</evidence>
<dbReference type="NCBIfam" id="TIGR02532">
    <property type="entry name" value="IV_pilin_GFxxxE"/>
    <property type="match status" value="1"/>
</dbReference>
<keyword evidence="1" id="KW-0472">Membrane</keyword>
<dbReference type="SUPFAM" id="SSF54523">
    <property type="entry name" value="Pili subunits"/>
    <property type="match status" value="1"/>
</dbReference>
<protein>
    <submittedName>
        <fullName evidence="2">Type II secretion system protein</fullName>
    </submittedName>
</protein>
<comment type="caution">
    <text evidence="2">The sequence shown here is derived from an EMBL/GenBank/DDBJ whole genome shotgun (WGS) entry which is preliminary data.</text>
</comment>